<protein>
    <submittedName>
        <fullName evidence="2">Uncharacterized protein</fullName>
    </submittedName>
</protein>
<reference evidence="1" key="3">
    <citation type="journal article" date="2019" name="Int. J. Syst. Evol. Microbiol.">
        <title>Streptococcus chenjunshii sp. nov. isolated from feces of Tibetan antelopes.</title>
        <authorList>
            <person name="Tian Z."/>
            <person name="Lu S."/>
            <person name="Jin D."/>
            <person name="Yang J."/>
            <person name="Pu J."/>
            <person name="Lai X.H."/>
            <person name="Bai X.N."/>
            <person name="Wu X.M."/>
            <person name="Li J."/>
            <person name="Wang S."/>
            <person name="Xu J."/>
        </authorList>
    </citation>
    <scope>NUCLEOTIDE SEQUENCE</scope>
    <source>
        <strain evidence="1">Z15</strain>
    </source>
</reference>
<name>A0A372KMJ6_9STRE</name>
<evidence type="ECO:0000313" key="4">
    <source>
        <dbReference type="Proteomes" id="UP000262901"/>
    </source>
</evidence>
<dbReference type="Proteomes" id="UP000262901">
    <property type="component" value="Unassembled WGS sequence"/>
</dbReference>
<gene>
    <name evidence="1" type="ORF">DDV21_004520</name>
    <name evidence="2" type="ORF">DDV23_07965</name>
</gene>
<dbReference type="Proteomes" id="UP000246115">
    <property type="component" value="Chromosome"/>
</dbReference>
<dbReference type="EMBL" id="CP031733">
    <property type="protein sequence ID" value="AXQ78393.1"/>
    <property type="molecule type" value="Genomic_DNA"/>
</dbReference>
<dbReference type="OrthoDB" id="2221131at2"/>
<accession>A0A346NBJ8</accession>
<accession>A0A372KMJ6</accession>
<dbReference type="KEGG" id="schj:DDV21_004520"/>
<reference evidence="3" key="2">
    <citation type="submission" date="2018-08" db="EMBL/GenBank/DDBJ databases">
        <title>Streptococcus chenjunshii sp. nov., isolated from stools sample of the Tibetan antelope in the Qinghai-Tibet plateau, China.</title>
        <authorList>
            <person name="Tian Z."/>
        </authorList>
    </citation>
    <scope>NUCLEOTIDE SEQUENCE [LARGE SCALE GENOMIC DNA]</scope>
    <source>
        <strain evidence="3">Z15</strain>
    </source>
</reference>
<reference evidence="2 4" key="1">
    <citation type="submission" date="2018-08" db="EMBL/GenBank/DDBJ databases">
        <title>Draft genome of Streptococcus sp. nov. Z1.</title>
        <authorList>
            <person name="Tian Z."/>
        </authorList>
    </citation>
    <scope>NUCLEOTIDE SEQUENCE [LARGE SCALE GENOMIC DNA]</scope>
    <source>
        <strain evidence="2">Z1</strain>
        <strain evidence="4">Z1(2018)</strain>
    </source>
</reference>
<dbReference type="InterPro" id="IPR048042">
    <property type="entry name" value="TipC-like"/>
</dbReference>
<proteinExistence type="predicted"/>
<sequence>MSISFKREIGTGVKIWVFSKYIAKSKTFEKKVQIIEQGDPDNYIDKASQVKKYLADYGIRAADLDRYYDEIINQKVLTDWCAIYDSKYSPADYGHVKVVTEWEKW</sequence>
<evidence type="ECO:0000313" key="1">
    <source>
        <dbReference type="EMBL" id="AXQ78393.1"/>
    </source>
</evidence>
<dbReference type="AlphaFoldDB" id="A0A372KMJ6"/>
<evidence type="ECO:0000313" key="2">
    <source>
        <dbReference type="EMBL" id="RFU52798.1"/>
    </source>
</evidence>
<evidence type="ECO:0000313" key="3">
    <source>
        <dbReference type="Proteomes" id="UP000246115"/>
    </source>
</evidence>
<organism evidence="2 4">
    <name type="scientific">Streptococcus chenjunshii</name>
    <dbReference type="NCBI Taxonomy" id="2173853"/>
    <lineage>
        <taxon>Bacteria</taxon>
        <taxon>Bacillati</taxon>
        <taxon>Bacillota</taxon>
        <taxon>Bacilli</taxon>
        <taxon>Lactobacillales</taxon>
        <taxon>Streptococcaceae</taxon>
        <taxon>Streptococcus</taxon>
    </lineage>
</organism>
<dbReference type="EMBL" id="QVQZ01000019">
    <property type="protein sequence ID" value="RFU52798.1"/>
    <property type="molecule type" value="Genomic_DNA"/>
</dbReference>
<dbReference type="NCBIfam" id="NF033863">
    <property type="entry name" value="immun_TipC_fam"/>
    <property type="match status" value="1"/>
</dbReference>